<reference evidence="2" key="1">
    <citation type="journal article" date="2014" name="Int. J. Syst. Evol. Microbiol.">
        <title>Complete genome sequence of Corynebacterium casei LMG S-19264T (=DSM 44701T), isolated from a smear-ripened cheese.</title>
        <authorList>
            <consortium name="US DOE Joint Genome Institute (JGI-PGF)"/>
            <person name="Walter F."/>
            <person name="Albersmeier A."/>
            <person name="Kalinowski J."/>
            <person name="Ruckert C."/>
        </authorList>
    </citation>
    <scope>NUCLEOTIDE SEQUENCE</scope>
    <source>
        <strain evidence="2">CGMCC 1.12921</strain>
    </source>
</reference>
<evidence type="ECO:0000313" key="2">
    <source>
        <dbReference type="EMBL" id="GGC99588.1"/>
    </source>
</evidence>
<dbReference type="EMBL" id="BMGH01000001">
    <property type="protein sequence ID" value="GGC99588.1"/>
    <property type="molecule type" value="Genomic_DNA"/>
</dbReference>
<dbReference type="InterPro" id="IPR021484">
    <property type="entry name" value="DUF3137"/>
</dbReference>
<organism evidence="2 3">
    <name type="scientific">Aquisalinus flavus</name>
    <dbReference type="NCBI Taxonomy" id="1526572"/>
    <lineage>
        <taxon>Bacteria</taxon>
        <taxon>Pseudomonadati</taxon>
        <taxon>Pseudomonadota</taxon>
        <taxon>Alphaproteobacteria</taxon>
        <taxon>Parvularculales</taxon>
        <taxon>Parvularculaceae</taxon>
        <taxon>Aquisalinus</taxon>
    </lineage>
</organism>
<evidence type="ECO:0000313" key="3">
    <source>
        <dbReference type="Proteomes" id="UP000613582"/>
    </source>
</evidence>
<reference evidence="2" key="2">
    <citation type="submission" date="2020-09" db="EMBL/GenBank/DDBJ databases">
        <authorList>
            <person name="Sun Q."/>
            <person name="Zhou Y."/>
        </authorList>
    </citation>
    <scope>NUCLEOTIDE SEQUENCE</scope>
    <source>
        <strain evidence="2">CGMCC 1.12921</strain>
    </source>
</reference>
<evidence type="ECO:0008006" key="4">
    <source>
        <dbReference type="Google" id="ProtNLM"/>
    </source>
</evidence>
<feature type="transmembrane region" description="Helical" evidence="1">
    <location>
        <begin position="48"/>
        <end position="66"/>
    </location>
</feature>
<dbReference type="Pfam" id="PF11335">
    <property type="entry name" value="DUF3137"/>
    <property type="match status" value="1"/>
</dbReference>
<evidence type="ECO:0000256" key="1">
    <source>
        <dbReference type="SAM" id="Phobius"/>
    </source>
</evidence>
<proteinExistence type="predicted"/>
<comment type="caution">
    <text evidence="2">The sequence shown here is derived from an EMBL/GenBank/DDBJ whole genome shotgun (WGS) entry which is preliminary data.</text>
</comment>
<sequence length="330" mass="36622">MTKAGVTDFESIHPDFVAFDTLYTDKLEPRLMAIEQERQQKLKAFQRGSVVALILAAVLGAGLFFWSGHWLVAAIGGLAVAGIGAGISYMPLSKVNSGAHDFLMDSVISALDMTYTEKAFAPPEFAAFRALKLLPDDDRRSFEDLVTGTRHGTDFFVYEAHLETVSRDKDGDETWHTVFRGQLLRIGYPRKFYGKTVVARDAGWFNAMSKPGSGFSRVGMASPRFEKLFEAWSTDQVEARDLLDPVVLERFLELENLFKGKQPRAAFADGALYLAVETGNVLQKGSSFRSIASRERVGDLLKEFAIIFDLIDVIVKPVEGRIEGSYSLRG</sequence>
<keyword evidence="1" id="KW-0812">Transmembrane</keyword>
<keyword evidence="3" id="KW-1185">Reference proteome</keyword>
<gene>
    <name evidence="2" type="ORF">GCM10011342_05750</name>
</gene>
<dbReference type="AlphaFoldDB" id="A0A8J2Y4Q4"/>
<keyword evidence="1" id="KW-1133">Transmembrane helix</keyword>
<protein>
    <recommendedName>
        <fullName evidence="4">DUF3137 domain-containing protein</fullName>
    </recommendedName>
</protein>
<name>A0A8J2Y4Q4_9PROT</name>
<dbReference type="Proteomes" id="UP000613582">
    <property type="component" value="Unassembled WGS sequence"/>
</dbReference>
<keyword evidence="1" id="KW-0472">Membrane</keyword>
<feature type="transmembrane region" description="Helical" evidence="1">
    <location>
        <begin position="72"/>
        <end position="92"/>
    </location>
</feature>
<accession>A0A8J2Y4Q4</accession>